<evidence type="ECO:0008006" key="5">
    <source>
        <dbReference type="Google" id="ProtNLM"/>
    </source>
</evidence>
<evidence type="ECO:0000313" key="4">
    <source>
        <dbReference type="Proteomes" id="UP001595783"/>
    </source>
</evidence>
<dbReference type="Proteomes" id="UP001595783">
    <property type="component" value="Unassembled WGS sequence"/>
</dbReference>
<organism evidence="3 4">
    <name type="scientific">Helicobacter baculiformis</name>
    <dbReference type="NCBI Taxonomy" id="427351"/>
    <lineage>
        <taxon>Bacteria</taxon>
        <taxon>Pseudomonadati</taxon>
        <taxon>Campylobacterota</taxon>
        <taxon>Epsilonproteobacteria</taxon>
        <taxon>Campylobacterales</taxon>
        <taxon>Helicobacteraceae</taxon>
        <taxon>Helicobacter</taxon>
    </lineage>
</organism>
<keyword evidence="2" id="KW-0732">Signal</keyword>
<feature type="compositionally biased region" description="Basic and acidic residues" evidence="1">
    <location>
        <begin position="46"/>
        <end position="61"/>
    </location>
</feature>
<name>A0ABV7ZH41_9HELI</name>
<feature type="signal peptide" evidence="2">
    <location>
        <begin position="1"/>
        <end position="24"/>
    </location>
</feature>
<feature type="region of interest" description="Disordered" evidence="1">
    <location>
        <begin position="37"/>
        <end position="71"/>
    </location>
</feature>
<feature type="chain" id="PRO_5046398612" description="Lipoprotein" evidence="2">
    <location>
        <begin position="25"/>
        <end position="272"/>
    </location>
</feature>
<accession>A0ABV7ZH41</accession>
<comment type="caution">
    <text evidence="3">The sequence shown here is derived from an EMBL/GenBank/DDBJ whole genome shotgun (WGS) entry which is preliminary data.</text>
</comment>
<reference evidence="4" key="1">
    <citation type="journal article" date="2019" name="Int. J. Syst. Evol. Microbiol.">
        <title>The Global Catalogue of Microorganisms (GCM) 10K type strain sequencing project: providing services to taxonomists for standard genome sequencing and annotation.</title>
        <authorList>
            <consortium name="The Broad Institute Genomics Platform"/>
            <consortium name="The Broad Institute Genome Sequencing Center for Infectious Disease"/>
            <person name="Wu L."/>
            <person name="Ma J."/>
        </authorList>
    </citation>
    <scope>NUCLEOTIDE SEQUENCE [LARGE SCALE GENOMIC DNA]</scope>
    <source>
        <strain evidence="4">CCUG 53816</strain>
    </source>
</reference>
<keyword evidence="4" id="KW-1185">Reference proteome</keyword>
<proteinExistence type="predicted"/>
<gene>
    <name evidence="3" type="ORF">ACFOPX_04810</name>
</gene>
<evidence type="ECO:0000256" key="2">
    <source>
        <dbReference type="SAM" id="SignalP"/>
    </source>
</evidence>
<dbReference type="PROSITE" id="PS51257">
    <property type="entry name" value="PROKAR_LIPOPROTEIN"/>
    <property type="match status" value="1"/>
</dbReference>
<evidence type="ECO:0000256" key="1">
    <source>
        <dbReference type="SAM" id="MobiDB-lite"/>
    </source>
</evidence>
<evidence type="ECO:0000313" key="3">
    <source>
        <dbReference type="EMBL" id="MFC3847853.1"/>
    </source>
</evidence>
<protein>
    <recommendedName>
        <fullName evidence="5">Lipoprotein</fullName>
    </recommendedName>
</protein>
<dbReference type="RefSeq" id="WP_233709064.1">
    <property type="nucleotide sequence ID" value="NZ_FZMF01000057.1"/>
</dbReference>
<dbReference type="EMBL" id="JBHRZO010000027">
    <property type="protein sequence ID" value="MFC3847853.1"/>
    <property type="molecule type" value="Genomic_DNA"/>
</dbReference>
<sequence>MKQTYLVSALVIGFFSACSVYQSADALPDFKEQDLHAKQVKSAKQHKGDKPKQRGDKEESHAQTSNNKDAKLEATLQQLSAAIAENTKKMNALDKQMEKTSQPPTQTTSTQLEANNEINWEAVDVKEIPDNKLVVVKSNHFLVGYGVSGIDVDVANDANAKESAYFNARRMLSSLIYRKLIWKLDQKRIKSEYLKSILLFTIDKAINSADIYKERTYIPLASYHKVLAIFVVDTRVLERIKQLVQMQYTFNTAQRQVIDQAILDMQNEDATY</sequence>